<evidence type="ECO:0000256" key="1">
    <source>
        <dbReference type="SAM" id="SignalP"/>
    </source>
</evidence>
<dbReference type="OrthoDB" id="28208at2759"/>
<accession>A0A087ULC4</accession>
<dbReference type="EMBL" id="KK120376">
    <property type="protein sequence ID" value="KFM78163.1"/>
    <property type="molecule type" value="Genomic_DNA"/>
</dbReference>
<proteinExistence type="predicted"/>
<feature type="chain" id="PRO_5001830618" evidence="1">
    <location>
        <begin position="20"/>
        <end position="42"/>
    </location>
</feature>
<gene>
    <name evidence="2" type="ORF">X975_25412</name>
</gene>
<reference evidence="2 3" key="1">
    <citation type="submission" date="2013-11" db="EMBL/GenBank/DDBJ databases">
        <title>Genome sequencing of Stegodyphus mimosarum.</title>
        <authorList>
            <person name="Bechsgaard J."/>
        </authorList>
    </citation>
    <scope>NUCLEOTIDE SEQUENCE [LARGE SCALE GENOMIC DNA]</scope>
</reference>
<dbReference type="Proteomes" id="UP000054359">
    <property type="component" value="Unassembled WGS sequence"/>
</dbReference>
<dbReference type="AlphaFoldDB" id="A0A087ULC4"/>
<protein>
    <submittedName>
        <fullName evidence="2">Uncharacterized protein</fullName>
    </submittedName>
</protein>
<keyword evidence="1" id="KW-0732">Signal</keyword>
<evidence type="ECO:0000313" key="3">
    <source>
        <dbReference type="Proteomes" id="UP000054359"/>
    </source>
</evidence>
<feature type="non-terminal residue" evidence="2">
    <location>
        <position position="42"/>
    </location>
</feature>
<feature type="signal peptide" evidence="1">
    <location>
        <begin position="1"/>
        <end position="19"/>
    </location>
</feature>
<evidence type="ECO:0000313" key="2">
    <source>
        <dbReference type="EMBL" id="KFM78163.1"/>
    </source>
</evidence>
<feature type="non-terminal residue" evidence="2">
    <location>
        <position position="1"/>
    </location>
</feature>
<name>A0A087ULC4_STEMI</name>
<keyword evidence="3" id="KW-1185">Reference proteome</keyword>
<organism evidence="2 3">
    <name type="scientific">Stegodyphus mimosarum</name>
    <name type="common">African social velvet spider</name>
    <dbReference type="NCBI Taxonomy" id="407821"/>
    <lineage>
        <taxon>Eukaryota</taxon>
        <taxon>Metazoa</taxon>
        <taxon>Ecdysozoa</taxon>
        <taxon>Arthropoda</taxon>
        <taxon>Chelicerata</taxon>
        <taxon>Arachnida</taxon>
        <taxon>Araneae</taxon>
        <taxon>Araneomorphae</taxon>
        <taxon>Entelegynae</taxon>
        <taxon>Eresoidea</taxon>
        <taxon>Eresidae</taxon>
        <taxon>Stegodyphus</taxon>
    </lineage>
</organism>
<sequence>SFLSLLFAVSIVSFVLIRAFVMSGEIPATPDAFAFANTGITE</sequence>